<evidence type="ECO:0000256" key="11">
    <source>
        <dbReference type="SAM" id="Phobius"/>
    </source>
</evidence>
<evidence type="ECO:0000256" key="4">
    <source>
        <dbReference type="ARBA" id="ARBA00022475"/>
    </source>
</evidence>
<evidence type="ECO:0000256" key="2">
    <source>
        <dbReference type="ARBA" id="ARBA00006513"/>
    </source>
</evidence>
<feature type="transmembrane region" description="Helical" evidence="11">
    <location>
        <begin position="421"/>
        <end position="445"/>
    </location>
</feature>
<feature type="transmembrane region" description="Helical" evidence="11">
    <location>
        <begin position="346"/>
        <end position="364"/>
    </location>
</feature>
<evidence type="ECO:0000313" key="12">
    <source>
        <dbReference type="EMBL" id="KAK9870953.1"/>
    </source>
</evidence>
<dbReference type="InterPro" id="IPR004878">
    <property type="entry name" value="Otopetrin"/>
</dbReference>
<feature type="transmembrane region" description="Helical" evidence="11">
    <location>
        <begin position="376"/>
        <end position="401"/>
    </location>
</feature>
<keyword evidence="3" id="KW-0813">Transport</keyword>
<proteinExistence type="inferred from homology"/>
<dbReference type="GO" id="GO:0015252">
    <property type="term" value="F:proton channel activity"/>
    <property type="evidence" value="ECO:0007669"/>
    <property type="project" value="InterPro"/>
</dbReference>
<feature type="transmembrane region" description="Helical" evidence="11">
    <location>
        <begin position="72"/>
        <end position="95"/>
    </location>
</feature>
<keyword evidence="13" id="KW-1185">Reference proteome</keyword>
<name>A0AAW1TLG9_9CUCU</name>
<keyword evidence="6" id="KW-0375">Hydrogen ion transport</keyword>
<keyword evidence="4" id="KW-1003">Cell membrane</keyword>
<feature type="transmembrane region" description="Helical" evidence="11">
    <location>
        <begin position="457"/>
        <end position="476"/>
    </location>
</feature>
<dbReference type="GO" id="GO:0005886">
    <property type="term" value="C:plasma membrane"/>
    <property type="evidence" value="ECO:0007669"/>
    <property type="project" value="UniProtKB-SubCell"/>
</dbReference>
<evidence type="ECO:0000256" key="8">
    <source>
        <dbReference type="ARBA" id="ARBA00023065"/>
    </source>
</evidence>
<dbReference type="EMBL" id="JARQZJ010000004">
    <property type="protein sequence ID" value="KAK9870953.1"/>
    <property type="molecule type" value="Genomic_DNA"/>
</dbReference>
<feature type="transmembrane region" description="Helical" evidence="11">
    <location>
        <begin position="281"/>
        <end position="301"/>
    </location>
</feature>
<reference evidence="12 13" key="1">
    <citation type="submission" date="2023-03" db="EMBL/GenBank/DDBJ databases">
        <title>Genome insight into feeding habits of ladybird beetles.</title>
        <authorList>
            <person name="Li H.-S."/>
            <person name="Huang Y.-H."/>
            <person name="Pang H."/>
        </authorList>
    </citation>
    <scope>NUCLEOTIDE SEQUENCE [LARGE SCALE GENOMIC DNA]</scope>
    <source>
        <strain evidence="12">SYSU_2023b</strain>
        <tissue evidence="12">Whole body</tissue>
    </source>
</reference>
<evidence type="ECO:0000256" key="1">
    <source>
        <dbReference type="ARBA" id="ARBA00004651"/>
    </source>
</evidence>
<evidence type="ECO:0000256" key="9">
    <source>
        <dbReference type="ARBA" id="ARBA00023136"/>
    </source>
</evidence>
<evidence type="ECO:0000313" key="13">
    <source>
        <dbReference type="Proteomes" id="UP001431783"/>
    </source>
</evidence>
<feature type="transmembrane region" description="Helical" evidence="11">
    <location>
        <begin position="527"/>
        <end position="547"/>
    </location>
</feature>
<keyword evidence="8" id="KW-0406">Ion transport</keyword>
<accession>A0AAW1TLG9</accession>
<keyword evidence="9 11" id="KW-0472">Membrane</keyword>
<dbReference type="PANTHER" id="PTHR21522">
    <property type="entry name" value="PROTON CHANNEL OTOP"/>
    <property type="match status" value="1"/>
</dbReference>
<feature type="transmembrane region" description="Helical" evidence="11">
    <location>
        <begin position="132"/>
        <end position="154"/>
    </location>
</feature>
<feature type="transmembrane region" description="Helical" evidence="11">
    <location>
        <begin position="208"/>
        <end position="224"/>
    </location>
</feature>
<keyword evidence="5 11" id="KW-0812">Transmembrane</keyword>
<dbReference type="AlphaFoldDB" id="A0AAW1TLG9"/>
<evidence type="ECO:0000256" key="6">
    <source>
        <dbReference type="ARBA" id="ARBA00022781"/>
    </source>
</evidence>
<comment type="subcellular location">
    <subcellularLocation>
        <location evidence="1">Cell membrane</location>
        <topology evidence="1">Multi-pass membrane protein</topology>
    </subcellularLocation>
</comment>
<sequence>MNRLPNRLHCSSPTLNEGFFPILEKPQKMEEAEDTVGNEFLANLIASFYCKALIVMGVAIPITDAITLNRNIYFFRIFYIYLYSCSILFLCYVCLIQIKDKSVRSGLHQIKRFKTMAWENERFNQPVKYGSFYLRMGVTGFGMGSVIYAGFQFGQYFEYSSENYCAHFLKAIKPFLRIIFVLMQIFFILSTTNFVLVQKCKMTARFGLMHMIATNICEWFYVIVKGTQHDIYRSAAKFLSHNRTFGSNLSLLTETNRFYEEKEQCLETNIFGPLLYKTEPYLAPCCIEYSILCAVILGLIWKQNLTYKCKDSENCTPYETPVENRAFIFTGRKTRYSVDCSKAHKGLFSGILVLIVTLMSLILYGELEMHPQYRNAGFFLVSFWEFLLFSVGTVAAILCIVSLKDVGYYKKSRDLELEHLLLLLSQSGNFIYGLFQIMGAIHMTFREGLGSYKIMRILTSVLAVIQSCTQTTLVLVAWRRRCITKSHISKKPGKQLVTFLLIINFANWIICRFNHNKSTSHPVQMDFYGNLAWNIITHISMPLVLTYRFQSTVCFYEIWTHVYKTAEVQSSSKSFGSSG</sequence>
<dbReference type="PANTHER" id="PTHR21522:SF61">
    <property type="entry name" value="PROTON CHANNEL OTOPLC"/>
    <property type="match status" value="1"/>
</dbReference>
<evidence type="ECO:0000256" key="10">
    <source>
        <dbReference type="ARBA" id="ARBA00023303"/>
    </source>
</evidence>
<dbReference type="Proteomes" id="UP001431783">
    <property type="component" value="Unassembled WGS sequence"/>
</dbReference>
<dbReference type="Pfam" id="PF03189">
    <property type="entry name" value="Otopetrin"/>
    <property type="match status" value="1"/>
</dbReference>
<evidence type="ECO:0000256" key="3">
    <source>
        <dbReference type="ARBA" id="ARBA00022448"/>
    </source>
</evidence>
<protein>
    <submittedName>
        <fullName evidence="12">Uncharacterized protein</fullName>
    </submittedName>
</protein>
<gene>
    <name evidence="12" type="ORF">WA026_009915</name>
</gene>
<keyword evidence="7 11" id="KW-1133">Transmembrane helix</keyword>
<feature type="transmembrane region" description="Helical" evidence="11">
    <location>
        <begin position="496"/>
        <end position="515"/>
    </location>
</feature>
<evidence type="ECO:0000256" key="7">
    <source>
        <dbReference type="ARBA" id="ARBA00022989"/>
    </source>
</evidence>
<evidence type="ECO:0000256" key="5">
    <source>
        <dbReference type="ARBA" id="ARBA00022692"/>
    </source>
</evidence>
<keyword evidence="10" id="KW-0407">Ion channel</keyword>
<organism evidence="12 13">
    <name type="scientific">Henosepilachna vigintioctopunctata</name>
    <dbReference type="NCBI Taxonomy" id="420089"/>
    <lineage>
        <taxon>Eukaryota</taxon>
        <taxon>Metazoa</taxon>
        <taxon>Ecdysozoa</taxon>
        <taxon>Arthropoda</taxon>
        <taxon>Hexapoda</taxon>
        <taxon>Insecta</taxon>
        <taxon>Pterygota</taxon>
        <taxon>Neoptera</taxon>
        <taxon>Endopterygota</taxon>
        <taxon>Coleoptera</taxon>
        <taxon>Polyphaga</taxon>
        <taxon>Cucujiformia</taxon>
        <taxon>Coccinelloidea</taxon>
        <taxon>Coccinellidae</taxon>
        <taxon>Epilachninae</taxon>
        <taxon>Epilachnini</taxon>
        <taxon>Henosepilachna</taxon>
    </lineage>
</organism>
<comment type="similarity">
    <text evidence="2">Belongs to the otopetrin family.</text>
</comment>
<feature type="transmembrane region" description="Helical" evidence="11">
    <location>
        <begin position="40"/>
        <end position="60"/>
    </location>
</feature>
<feature type="transmembrane region" description="Helical" evidence="11">
    <location>
        <begin position="174"/>
        <end position="196"/>
    </location>
</feature>
<comment type="caution">
    <text evidence="12">The sequence shown here is derived from an EMBL/GenBank/DDBJ whole genome shotgun (WGS) entry which is preliminary data.</text>
</comment>